<dbReference type="SMART" id="SM00838">
    <property type="entry name" value="EFG_C"/>
    <property type="match status" value="1"/>
</dbReference>
<evidence type="ECO:0000313" key="9">
    <source>
        <dbReference type="RefSeq" id="XP_022741697.1"/>
    </source>
</evidence>
<dbReference type="InterPro" id="IPR027417">
    <property type="entry name" value="P-loop_NTPase"/>
</dbReference>
<dbReference type="Gene3D" id="3.30.70.2570">
    <property type="entry name" value="Elongation factor 4, C-terminal domain"/>
    <property type="match status" value="1"/>
</dbReference>
<dbReference type="SUPFAM" id="SSF50447">
    <property type="entry name" value="Translation proteins"/>
    <property type="match status" value="1"/>
</dbReference>
<feature type="binding site" evidence="6">
    <location>
        <begin position="117"/>
        <end position="124"/>
    </location>
    <ligand>
        <name>GTP</name>
        <dbReference type="ChEBI" id="CHEBI:37565"/>
    </ligand>
</feature>
<dbReference type="Pfam" id="PF00009">
    <property type="entry name" value="GTP_EFTU"/>
    <property type="match status" value="1"/>
</dbReference>
<dbReference type="InterPro" id="IPR004161">
    <property type="entry name" value="EFTu-like_2"/>
</dbReference>
<dbReference type="InterPro" id="IPR038363">
    <property type="entry name" value="LepA_C_sf"/>
</dbReference>
<sequence length="705" mass="79618">MLLINRFHKFKLNYQPKNPCKREKKMAKELCSGRTALLSINTWQGQQQHHLRRSQLGALPISATRRLAKHSRFQVVCQSVEMQAKKEQYDPEFGAKVGQDRLLKVPVSNIRNFCIIAHIDHGKSTLADKLLQMTGTVQKREMKEQFLDNMDLERERGITIKLQAARMRYMFENKPYCLNLIDTPGHVDFSYEVSRSLAACEGALLVVDASQGVEAQTLANVYLALENNLEIIPVLNKIDLPGAEPDRVIREIEEVIGLDCTNAICCSAKEGIGITEILNAIVERIPPPRDGARHPLRALIFDSYYDPYRGVIAYFRIIDGRIKKGDKIYFMATKKDYFADEIGVLSPNQMQVEELYAGEVGYLSASIRSVADARVGDTVTHCDRRAESSLPGYEEATPMVFCGLFPVDADQFPELHDALEKLQLNDAALKFEPENSSAMGFGFRCGFLGLLHMEIVQERLEREYNLSLITTAPSVVYRVNCVNGDTVECSNPSLLPEPGQRRSIEEPFVKIEMLTSKDYIGPLMELAQDRRGEFKEMKFITENRASIIYELPLAEMVGDFFDQMKSRSKGYASMEYTFIGYKESELIKLDIQINGDRVEPLSTIVHKDKAYAVGRALTQKLKDLIPRQMFKVPIQACIGSKVIASESLSAIRKDVLAKCYGGDISRKKKLLKKQAEGKKRMKAIGKVDVPQEAFMAVLKLEKEVL</sequence>
<dbReference type="InterPro" id="IPR009000">
    <property type="entry name" value="Transl_B-barrel_sf"/>
</dbReference>
<feature type="domain" description="Tr-type G" evidence="7">
    <location>
        <begin position="108"/>
        <end position="289"/>
    </location>
</feature>
<evidence type="ECO:0000313" key="8">
    <source>
        <dbReference type="Proteomes" id="UP000515121"/>
    </source>
</evidence>
<dbReference type="GO" id="GO:0005525">
    <property type="term" value="F:GTP binding"/>
    <property type="evidence" value="ECO:0007669"/>
    <property type="project" value="UniProtKB-UniRule"/>
</dbReference>
<dbReference type="NCBIfam" id="TIGR00231">
    <property type="entry name" value="small_GTP"/>
    <property type="match status" value="1"/>
</dbReference>
<evidence type="ECO:0000256" key="4">
    <source>
        <dbReference type="ARBA" id="ARBA00022917"/>
    </source>
</evidence>
<dbReference type="GO" id="GO:0045727">
    <property type="term" value="P:positive regulation of translation"/>
    <property type="evidence" value="ECO:0007669"/>
    <property type="project" value="UniProtKB-UniRule"/>
</dbReference>
<dbReference type="PROSITE" id="PS00301">
    <property type="entry name" value="G_TR_1"/>
    <property type="match status" value="1"/>
</dbReference>
<keyword evidence="8" id="KW-1185">Reference proteome</keyword>
<dbReference type="Gene3D" id="3.40.50.300">
    <property type="entry name" value="P-loop containing nucleotide triphosphate hydrolases"/>
    <property type="match status" value="1"/>
</dbReference>
<accession>A0A6P5YN17</accession>
<dbReference type="KEGG" id="dzi:111293187"/>
<name>A0A6P5YN17_DURZI</name>
<dbReference type="FunFam" id="3.30.70.240:FF:000007">
    <property type="entry name" value="Translation factor GUF1, mitochondrial"/>
    <property type="match status" value="1"/>
</dbReference>
<dbReference type="PANTHER" id="PTHR43512">
    <property type="entry name" value="TRANSLATION FACTOR GUF1-RELATED"/>
    <property type="match status" value="1"/>
</dbReference>
<evidence type="ECO:0000256" key="3">
    <source>
        <dbReference type="ARBA" id="ARBA00022801"/>
    </source>
</evidence>
<dbReference type="SUPFAM" id="SSF54980">
    <property type="entry name" value="EF-G C-terminal domain-like"/>
    <property type="match status" value="2"/>
</dbReference>
<dbReference type="RefSeq" id="XP_022741697.1">
    <property type="nucleotide sequence ID" value="XM_022885962.1"/>
</dbReference>
<dbReference type="SUPFAM" id="SSF52540">
    <property type="entry name" value="P-loop containing nucleoside triphosphate hydrolases"/>
    <property type="match status" value="1"/>
</dbReference>
<dbReference type="CDD" id="cd01890">
    <property type="entry name" value="LepA"/>
    <property type="match status" value="1"/>
</dbReference>
<dbReference type="CDD" id="cd03699">
    <property type="entry name" value="EF4_II"/>
    <property type="match status" value="1"/>
</dbReference>
<comment type="subcellular location">
    <subcellularLocation>
        <location evidence="6">Plastid</location>
        <location evidence="6">Chloroplast</location>
    </subcellularLocation>
</comment>
<dbReference type="Pfam" id="PF03144">
    <property type="entry name" value="GTP_EFTU_D2"/>
    <property type="match status" value="1"/>
</dbReference>
<evidence type="ECO:0000256" key="1">
    <source>
        <dbReference type="ARBA" id="ARBA00005454"/>
    </source>
</evidence>
<feature type="binding site" evidence="6">
    <location>
        <begin position="182"/>
        <end position="186"/>
    </location>
    <ligand>
        <name>GTP</name>
        <dbReference type="ChEBI" id="CHEBI:37565"/>
    </ligand>
</feature>
<comment type="similarity">
    <text evidence="1 6">Belongs to the TRAFAC class translation factor GTPase superfamily. Classic translation factor GTPase family. LepA subfamily.</text>
</comment>
<dbReference type="InterPro" id="IPR031157">
    <property type="entry name" value="G_TR_CS"/>
</dbReference>
<protein>
    <recommendedName>
        <fullName evidence="6">Translation factor GUF1 homolog, chloroplastic</fullName>
        <ecNumber evidence="6">3.6.5.n1</ecNumber>
    </recommendedName>
    <alternativeName>
        <fullName evidence="6">Elongation factor 4 homolog</fullName>
        <shortName evidence="6">EF-4</shortName>
    </alternativeName>
    <alternativeName>
        <fullName evidence="6">GTPase GUF1 homolog</fullName>
    </alternativeName>
    <alternativeName>
        <fullName evidence="6">Ribosomal back-translocase</fullName>
    </alternativeName>
</protein>
<dbReference type="GO" id="GO:0009507">
    <property type="term" value="C:chloroplast"/>
    <property type="evidence" value="ECO:0007669"/>
    <property type="project" value="UniProtKB-SubCell"/>
</dbReference>
<keyword evidence="2 6" id="KW-0547">Nucleotide-binding</keyword>
<dbReference type="HAMAP" id="MF_03138">
    <property type="entry name" value="GUFP"/>
    <property type="match status" value="1"/>
</dbReference>
<dbReference type="PRINTS" id="PR00315">
    <property type="entry name" value="ELONGATNFCT"/>
</dbReference>
<dbReference type="EC" id="3.6.5.n1" evidence="6"/>
<comment type="catalytic activity">
    <reaction evidence="6">
        <text>GTP + H2O = GDP + phosphate + H(+)</text>
        <dbReference type="Rhea" id="RHEA:19669"/>
        <dbReference type="ChEBI" id="CHEBI:15377"/>
        <dbReference type="ChEBI" id="CHEBI:15378"/>
        <dbReference type="ChEBI" id="CHEBI:37565"/>
        <dbReference type="ChEBI" id="CHEBI:43474"/>
        <dbReference type="ChEBI" id="CHEBI:58189"/>
        <dbReference type="EC" id="3.6.5.n1"/>
    </reaction>
</comment>
<dbReference type="Pfam" id="PF00679">
    <property type="entry name" value="EFG_C"/>
    <property type="match status" value="1"/>
</dbReference>
<evidence type="ECO:0000256" key="5">
    <source>
        <dbReference type="ARBA" id="ARBA00023134"/>
    </source>
</evidence>
<dbReference type="InterPro" id="IPR000795">
    <property type="entry name" value="T_Tr_GTP-bd_dom"/>
</dbReference>
<proteinExistence type="inferred from homology"/>
<dbReference type="GO" id="GO:0003924">
    <property type="term" value="F:GTPase activity"/>
    <property type="evidence" value="ECO:0007669"/>
    <property type="project" value="UniProtKB-UniRule"/>
</dbReference>
<dbReference type="Proteomes" id="UP000515121">
    <property type="component" value="Unplaced"/>
</dbReference>
<organism evidence="8 9">
    <name type="scientific">Durio zibethinus</name>
    <name type="common">Durian</name>
    <dbReference type="NCBI Taxonomy" id="66656"/>
    <lineage>
        <taxon>Eukaryota</taxon>
        <taxon>Viridiplantae</taxon>
        <taxon>Streptophyta</taxon>
        <taxon>Embryophyta</taxon>
        <taxon>Tracheophyta</taxon>
        <taxon>Spermatophyta</taxon>
        <taxon>Magnoliopsida</taxon>
        <taxon>eudicotyledons</taxon>
        <taxon>Gunneridae</taxon>
        <taxon>Pentapetalae</taxon>
        <taxon>rosids</taxon>
        <taxon>malvids</taxon>
        <taxon>Malvales</taxon>
        <taxon>Malvaceae</taxon>
        <taxon>Helicteroideae</taxon>
        <taxon>Durio</taxon>
    </lineage>
</organism>
<dbReference type="FunFam" id="3.30.70.2570:FF:000001">
    <property type="entry name" value="Translation factor GUF1, mitochondrial"/>
    <property type="match status" value="1"/>
</dbReference>
<keyword evidence="3 6" id="KW-0378">Hydrolase</keyword>
<dbReference type="Gene3D" id="2.40.30.10">
    <property type="entry name" value="Translation factors"/>
    <property type="match status" value="1"/>
</dbReference>
<dbReference type="InterPro" id="IPR035654">
    <property type="entry name" value="LepA_IV"/>
</dbReference>
<dbReference type="InterPro" id="IPR013842">
    <property type="entry name" value="LepA_CTD"/>
</dbReference>
<dbReference type="InterPro" id="IPR035647">
    <property type="entry name" value="EFG_III/V"/>
</dbReference>
<dbReference type="AlphaFoldDB" id="A0A6P5YN17"/>
<dbReference type="Gene3D" id="3.30.70.870">
    <property type="entry name" value="Elongation Factor G (Translational Gtpase), domain 3"/>
    <property type="match status" value="1"/>
</dbReference>
<keyword evidence="6" id="KW-0150">Chloroplast</keyword>
<dbReference type="GeneID" id="111293187"/>
<dbReference type="CDD" id="cd03709">
    <property type="entry name" value="lepA_C"/>
    <property type="match status" value="1"/>
</dbReference>
<comment type="function">
    <text evidence="6">Promotes chloroplast protein synthesis. May act as a fidelity factor of the translation reaction, by catalyzing a one-codon backward translocation of tRNAs on improperly translocated ribosomes.</text>
</comment>
<keyword evidence="5 6" id="KW-0342">GTP-binding</keyword>
<dbReference type="CDD" id="cd16260">
    <property type="entry name" value="EF4_III"/>
    <property type="match status" value="1"/>
</dbReference>
<dbReference type="InterPro" id="IPR006297">
    <property type="entry name" value="EF-4"/>
</dbReference>
<evidence type="ECO:0000256" key="2">
    <source>
        <dbReference type="ARBA" id="ARBA00022741"/>
    </source>
</evidence>
<keyword evidence="6" id="KW-0934">Plastid</keyword>
<dbReference type="Pfam" id="PF06421">
    <property type="entry name" value="LepA_C"/>
    <property type="match status" value="1"/>
</dbReference>
<dbReference type="FunFam" id="2.40.30.10:FF:000015">
    <property type="entry name" value="Translation factor GUF1, mitochondrial"/>
    <property type="match status" value="1"/>
</dbReference>
<dbReference type="FunFam" id="3.30.70.870:FF:000004">
    <property type="entry name" value="Translation factor GUF1, mitochondrial"/>
    <property type="match status" value="1"/>
</dbReference>
<keyword evidence="4 6" id="KW-0648">Protein biosynthesis</keyword>
<reference evidence="9" key="1">
    <citation type="submission" date="2025-08" db="UniProtKB">
        <authorList>
            <consortium name="RefSeq"/>
        </authorList>
    </citation>
    <scope>IDENTIFICATION</scope>
    <source>
        <tissue evidence="9">Fruit stalk</tissue>
    </source>
</reference>
<dbReference type="GO" id="GO:0043022">
    <property type="term" value="F:ribosome binding"/>
    <property type="evidence" value="ECO:0007669"/>
    <property type="project" value="TreeGrafter"/>
</dbReference>
<evidence type="ECO:0000259" key="7">
    <source>
        <dbReference type="PROSITE" id="PS51722"/>
    </source>
</evidence>
<dbReference type="PROSITE" id="PS51722">
    <property type="entry name" value="G_TR_2"/>
    <property type="match status" value="1"/>
</dbReference>
<dbReference type="GO" id="GO:0006412">
    <property type="term" value="P:translation"/>
    <property type="evidence" value="ECO:0007669"/>
    <property type="project" value="UniProtKB-KW"/>
</dbReference>
<dbReference type="Gene3D" id="3.30.70.240">
    <property type="match status" value="1"/>
</dbReference>
<dbReference type="InterPro" id="IPR005225">
    <property type="entry name" value="Small_GTP-bd"/>
</dbReference>
<dbReference type="InterPro" id="IPR000640">
    <property type="entry name" value="EFG_V-like"/>
</dbReference>
<gene>
    <name evidence="9" type="primary">LOC111293187</name>
</gene>
<feature type="binding site" evidence="6">
    <location>
        <begin position="236"/>
        <end position="239"/>
    </location>
    <ligand>
        <name>GTP</name>
        <dbReference type="ChEBI" id="CHEBI:37565"/>
    </ligand>
</feature>
<evidence type="ECO:0000256" key="6">
    <source>
        <dbReference type="HAMAP-Rule" id="MF_03138"/>
    </source>
</evidence>
<dbReference type="InterPro" id="IPR027518">
    <property type="entry name" value="GUFP"/>
</dbReference>
<dbReference type="HAMAP" id="MF_00071">
    <property type="entry name" value="LepA"/>
    <property type="match status" value="1"/>
</dbReference>
<dbReference type="PANTHER" id="PTHR43512:SF4">
    <property type="entry name" value="TRANSLATION FACTOR GUF1 HOMOLOG, CHLOROPLASTIC"/>
    <property type="match status" value="1"/>
</dbReference>
<dbReference type="OrthoDB" id="1074at2759"/>
<dbReference type="NCBIfam" id="TIGR01393">
    <property type="entry name" value="lepA"/>
    <property type="match status" value="1"/>
</dbReference>
<dbReference type="FunFam" id="3.40.50.300:FF:000078">
    <property type="entry name" value="Elongation factor 4"/>
    <property type="match status" value="1"/>
</dbReference>